<feature type="transmembrane region" description="Helical" evidence="1">
    <location>
        <begin position="7"/>
        <end position="29"/>
    </location>
</feature>
<keyword evidence="3" id="KW-1185">Reference proteome</keyword>
<accession>A0A7W4VM71</accession>
<keyword evidence="1" id="KW-0812">Transmembrane</keyword>
<comment type="caution">
    <text evidence="2">The sequence shown here is derived from an EMBL/GenBank/DDBJ whole genome shotgun (WGS) entry which is preliminary data.</text>
</comment>
<evidence type="ECO:0000313" key="3">
    <source>
        <dbReference type="Proteomes" id="UP000532010"/>
    </source>
</evidence>
<gene>
    <name evidence="2" type="ORF">FHR70_002773</name>
</gene>
<proteinExistence type="predicted"/>
<reference evidence="2 3" key="1">
    <citation type="submission" date="2020-08" db="EMBL/GenBank/DDBJ databases">
        <title>The Agave Microbiome: Exploring the role of microbial communities in plant adaptations to desert environments.</title>
        <authorList>
            <person name="Partida-Martinez L.P."/>
        </authorList>
    </citation>
    <scope>NUCLEOTIDE SEQUENCE [LARGE SCALE GENOMIC DNA]</scope>
    <source>
        <strain evidence="2 3">AT3.9</strain>
    </source>
</reference>
<dbReference type="Proteomes" id="UP000532010">
    <property type="component" value="Unassembled WGS sequence"/>
</dbReference>
<name>A0A7W4VM71_9HYPH</name>
<keyword evidence="1" id="KW-0472">Membrane</keyword>
<dbReference type="EMBL" id="JACHWB010000003">
    <property type="protein sequence ID" value="MBB3019708.1"/>
    <property type="molecule type" value="Genomic_DNA"/>
</dbReference>
<feature type="transmembrane region" description="Helical" evidence="1">
    <location>
        <begin position="84"/>
        <end position="107"/>
    </location>
</feature>
<protein>
    <submittedName>
        <fullName evidence="2">ABC-type multidrug transport system permease subunit</fullName>
    </submittedName>
</protein>
<organism evidence="2 3">
    <name type="scientific">Microvirga lupini</name>
    <dbReference type="NCBI Taxonomy" id="420324"/>
    <lineage>
        <taxon>Bacteria</taxon>
        <taxon>Pseudomonadati</taxon>
        <taxon>Pseudomonadota</taxon>
        <taxon>Alphaproteobacteria</taxon>
        <taxon>Hyphomicrobiales</taxon>
        <taxon>Methylobacteriaceae</taxon>
        <taxon>Microvirga</taxon>
    </lineage>
</organism>
<sequence>MSGTRTLQVIGMLSGMIAWAVQFTVIYGITSTLCGRGWADASLFGIGAVPAVILATTLLALAPTALMLMVLLRAHRQVEEQGASAATAFMVQAGLLINGLSLVVILWQGAPALILPACA</sequence>
<keyword evidence="1" id="KW-1133">Transmembrane helix</keyword>
<feature type="transmembrane region" description="Helical" evidence="1">
    <location>
        <begin position="41"/>
        <end position="72"/>
    </location>
</feature>
<dbReference type="RefSeq" id="WP_183450996.1">
    <property type="nucleotide sequence ID" value="NZ_JACHWB010000003.1"/>
</dbReference>
<evidence type="ECO:0000256" key="1">
    <source>
        <dbReference type="SAM" id="Phobius"/>
    </source>
</evidence>
<dbReference type="AlphaFoldDB" id="A0A7W4VM71"/>
<evidence type="ECO:0000313" key="2">
    <source>
        <dbReference type="EMBL" id="MBB3019708.1"/>
    </source>
</evidence>